<accession>A0A7J5E1D6</accession>
<evidence type="ECO:0000259" key="3">
    <source>
        <dbReference type="PROSITE" id="PS50977"/>
    </source>
</evidence>
<dbReference type="GO" id="GO:0003700">
    <property type="term" value="F:DNA-binding transcription factor activity"/>
    <property type="evidence" value="ECO:0007669"/>
    <property type="project" value="TreeGrafter"/>
</dbReference>
<evidence type="ECO:0000256" key="2">
    <source>
        <dbReference type="PROSITE-ProRule" id="PRU00335"/>
    </source>
</evidence>
<evidence type="ECO:0000256" key="1">
    <source>
        <dbReference type="ARBA" id="ARBA00023125"/>
    </source>
</evidence>
<dbReference type="PROSITE" id="PS50977">
    <property type="entry name" value="HTH_TETR_2"/>
    <property type="match status" value="1"/>
</dbReference>
<dbReference type="InterPro" id="IPR001647">
    <property type="entry name" value="HTH_TetR"/>
</dbReference>
<comment type="caution">
    <text evidence="4">The sequence shown here is derived from an EMBL/GenBank/DDBJ whole genome shotgun (WGS) entry which is preliminary data.</text>
</comment>
<dbReference type="AlphaFoldDB" id="A0A7J5E1D6"/>
<dbReference type="Pfam" id="PF17754">
    <property type="entry name" value="TetR_C_14"/>
    <property type="match status" value="1"/>
</dbReference>
<dbReference type="InterPro" id="IPR041347">
    <property type="entry name" value="MftR_C"/>
</dbReference>
<dbReference type="Proteomes" id="UP000449906">
    <property type="component" value="Unassembled WGS sequence"/>
</dbReference>
<dbReference type="Pfam" id="PF00440">
    <property type="entry name" value="TetR_N"/>
    <property type="match status" value="1"/>
</dbReference>
<dbReference type="InterPro" id="IPR050109">
    <property type="entry name" value="HTH-type_TetR-like_transc_reg"/>
</dbReference>
<dbReference type="InterPro" id="IPR009057">
    <property type="entry name" value="Homeodomain-like_sf"/>
</dbReference>
<keyword evidence="1 2" id="KW-0238">DNA-binding</keyword>
<reference evidence="4 5" key="1">
    <citation type="submission" date="2019-09" db="EMBL/GenBank/DDBJ databases">
        <title>Pimelobacter sp. isolated from Paulinella.</title>
        <authorList>
            <person name="Jeong S.E."/>
        </authorList>
    </citation>
    <scope>NUCLEOTIDE SEQUENCE [LARGE SCALE GENOMIC DNA]</scope>
    <source>
        <strain evidence="4 5">Pch-N</strain>
    </source>
</reference>
<sequence length="261" mass="28026">MRVQLLRSLDGTQYHTRGTPFRRTTLVPVPAAATSRDRLVAAAFELFEGHGYDATTVDEIATRAGTGRSTFFRHFRGKEDVVLPDHDALLGRVGGRLATASPGGYEVALREAAGIVLAHYLAEGPTARARYRLASSVPAIRDREIASVQRYVRLFAQHIHRWLDTEPDGPLRAELVASAVVIAHNHVLRRWLRGETDDDAATAALLDHSLTLAVSLLRAPAEPGGTPTVVIAGDQADVEQVVQAVRAALGKKPAAPGLGSS</sequence>
<dbReference type="SUPFAM" id="SSF46689">
    <property type="entry name" value="Homeodomain-like"/>
    <property type="match status" value="1"/>
</dbReference>
<evidence type="ECO:0000313" key="5">
    <source>
        <dbReference type="Proteomes" id="UP000449906"/>
    </source>
</evidence>
<feature type="DNA-binding region" description="H-T-H motif" evidence="2">
    <location>
        <begin position="56"/>
        <end position="75"/>
    </location>
</feature>
<dbReference type="GO" id="GO:0000976">
    <property type="term" value="F:transcription cis-regulatory region binding"/>
    <property type="evidence" value="ECO:0007669"/>
    <property type="project" value="TreeGrafter"/>
</dbReference>
<protein>
    <submittedName>
        <fullName evidence="4">TetR family transcriptional regulator</fullName>
    </submittedName>
</protein>
<evidence type="ECO:0000313" key="4">
    <source>
        <dbReference type="EMBL" id="KAB2811764.1"/>
    </source>
</evidence>
<dbReference type="PANTHER" id="PTHR30055:SF226">
    <property type="entry name" value="HTH-TYPE TRANSCRIPTIONAL REGULATOR PKSA"/>
    <property type="match status" value="1"/>
</dbReference>
<name>A0A7J5E1D6_NOCSI</name>
<proteinExistence type="predicted"/>
<gene>
    <name evidence="4" type="ORF">F9L07_07895</name>
</gene>
<organism evidence="4 5">
    <name type="scientific">Nocardioides simplex</name>
    <name type="common">Arthrobacter simplex</name>
    <dbReference type="NCBI Taxonomy" id="2045"/>
    <lineage>
        <taxon>Bacteria</taxon>
        <taxon>Bacillati</taxon>
        <taxon>Actinomycetota</taxon>
        <taxon>Actinomycetes</taxon>
        <taxon>Propionibacteriales</taxon>
        <taxon>Nocardioidaceae</taxon>
        <taxon>Pimelobacter</taxon>
    </lineage>
</organism>
<dbReference type="EMBL" id="WBVM01000001">
    <property type="protein sequence ID" value="KAB2811764.1"/>
    <property type="molecule type" value="Genomic_DNA"/>
</dbReference>
<dbReference type="Gene3D" id="1.10.10.60">
    <property type="entry name" value="Homeodomain-like"/>
    <property type="match status" value="1"/>
</dbReference>
<feature type="domain" description="HTH tetR-type" evidence="3">
    <location>
        <begin position="33"/>
        <end position="93"/>
    </location>
</feature>
<dbReference type="PANTHER" id="PTHR30055">
    <property type="entry name" value="HTH-TYPE TRANSCRIPTIONAL REGULATOR RUTR"/>
    <property type="match status" value="1"/>
</dbReference>
<dbReference type="Gene3D" id="1.10.357.10">
    <property type="entry name" value="Tetracycline Repressor, domain 2"/>
    <property type="match status" value="1"/>
</dbReference>
<dbReference type="PRINTS" id="PR00455">
    <property type="entry name" value="HTHTETR"/>
</dbReference>